<evidence type="ECO:0000313" key="1">
    <source>
        <dbReference type="EMBL" id="QAT17893.1"/>
    </source>
</evidence>
<evidence type="ECO:0000313" key="2">
    <source>
        <dbReference type="Proteomes" id="UP000287243"/>
    </source>
</evidence>
<dbReference type="RefSeq" id="WP_128700859.1">
    <property type="nucleotide sequence ID" value="NZ_CP019384.1"/>
</dbReference>
<reference evidence="1 2" key="1">
    <citation type="submission" date="2017-01" db="EMBL/GenBank/DDBJ databases">
        <title>First insights into the biology of 'candidatus Vampirococcus archaeovorus'.</title>
        <authorList>
            <person name="Kizina J."/>
            <person name="Jordan S."/>
            <person name="Stueber K."/>
            <person name="Reinhardt R."/>
            <person name="Harder J."/>
        </authorList>
    </citation>
    <scope>NUCLEOTIDE SEQUENCE [LARGE SCALE GENOMIC DNA]</scope>
    <source>
        <strain evidence="1 2">LiM</strain>
    </source>
</reference>
<name>A0A410P726_VELA1</name>
<gene>
    <name evidence="1" type="ORF">BU251_09230</name>
</gene>
<dbReference type="KEGG" id="vai:BU251_09230"/>
<dbReference type="Proteomes" id="UP000287243">
    <property type="component" value="Chromosome"/>
</dbReference>
<evidence type="ECO:0008006" key="3">
    <source>
        <dbReference type="Google" id="ProtNLM"/>
    </source>
</evidence>
<protein>
    <recommendedName>
        <fullName evidence="3">DUF3168 domain-containing protein</fullName>
    </recommendedName>
</protein>
<dbReference type="OrthoDB" id="5624603at2"/>
<keyword evidence="2" id="KW-1185">Reference proteome</keyword>
<dbReference type="EMBL" id="CP019384">
    <property type="protein sequence ID" value="QAT17893.1"/>
    <property type="molecule type" value="Genomic_DNA"/>
</dbReference>
<accession>A0A410P726</accession>
<organism evidence="1 2">
    <name type="scientific">Velamenicoccus archaeovorus</name>
    <dbReference type="NCBI Taxonomy" id="1930593"/>
    <lineage>
        <taxon>Bacteria</taxon>
        <taxon>Pseudomonadati</taxon>
        <taxon>Candidatus Omnitrophota</taxon>
        <taxon>Candidatus Velamenicoccus</taxon>
    </lineage>
</organism>
<sequence length="152" mass="16978">MTVRESILENVKTTLEAISIANGYHNDIASVQRWRQSGNSLVLIPCIVINAGPEEKEPVPNPFTTCKFTVYLDVWTRQAQDDPQPTDALLNSLLGDIEKSLMVDYTRGGFAKDTNIKSNVLFETLEGQPQAGIIIELEIFYQHKQNDPEISG</sequence>
<dbReference type="AlphaFoldDB" id="A0A410P726"/>
<proteinExistence type="predicted"/>